<dbReference type="GeneID" id="100369968"/>
<proteinExistence type="predicted"/>
<keyword evidence="2" id="KW-1185">Reference proteome</keyword>
<dbReference type="SUPFAM" id="SSF52047">
    <property type="entry name" value="RNI-like"/>
    <property type="match status" value="1"/>
</dbReference>
<feature type="region of interest" description="Disordered" evidence="1">
    <location>
        <begin position="1"/>
        <end position="20"/>
    </location>
</feature>
<evidence type="ECO:0000313" key="3">
    <source>
        <dbReference type="RefSeq" id="XP_006819146.1"/>
    </source>
</evidence>
<dbReference type="InterPro" id="IPR032675">
    <property type="entry name" value="LRR_dom_sf"/>
</dbReference>
<dbReference type="PROSITE" id="PS51450">
    <property type="entry name" value="LRR"/>
    <property type="match status" value="1"/>
</dbReference>
<name>A0ABM0MGK5_SACKO</name>
<reference evidence="3" key="1">
    <citation type="submission" date="2025-08" db="UniProtKB">
        <authorList>
            <consortium name="RefSeq"/>
        </authorList>
    </citation>
    <scope>IDENTIFICATION</scope>
    <source>
        <tissue evidence="3">Testes</tissue>
    </source>
</reference>
<dbReference type="Proteomes" id="UP000694865">
    <property type="component" value="Unplaced"/>
</dbReference>
<feature type="compositionally biased region" description="Basic and acidic residues" evidence="1">
    <location>
        <begin position="265"/>
        <end position="283"/>
    </location>
</feature>
<dbReference type="InterPro" id="IPR001611">
    <property type="entry name" value="Leu-rich_rpt"/>
</dbReference>
<dbReference type="Gene3D" id="3.80.10.10">
    <property type="entry name" value="Ribonuclease Inhibitor"/>
    <property type="match status" value="2"/>
</dbReference>
<dbReference type="InterPro" id="IPR027038">
    <property type="entry name" value="RanGap"/>
</dbReference>
<dbReference type="SMART" id="SM00368">
    <property type="entry name" value="LRR_RI"/>
    <property type="match status" value="4"/>
</dbReference>
<protein>
    <submittedName>
        <fullName evidence="3">Uncharacterized protein LOC100369968</fullName>
    </submittedName>
</protein>
<accession>A0ABM0MGK5</accession>
<feature type="compositionally biased region" description="Basic residues" evidence="1">
    <location>
        <begin position="286"/>
        <end position="308"/>
    </location>
</feature>
<sequence>MPAKKKGGKKGKGKGKKKKKIKGLLESPDELVKRLMKVYTTVCQDKLTAICPGIRKFLKECLDDNKLCVKFILEPIPDYDDSELSNVQLEPLIQALRNERYKYVKEIYVWDIVLQHTDVASLVSIKFGYKCILLFYRSCNLFSTLTVLCFDYNEFGDEGVYGIAKGLKNNRTLLSLSLCYCDLGITSGKLLGDTVATTALRELYLNGNNLESEGAVELIKLVTDNAKVEHYEREEAARLKSEEAAQVALDEKAKLMTLVNSGSDKISESGGEKEDETKSEKSGSAKSRKGGLTGKKKKKKGKKKKKKKEPPPPPAVGPWLHKLHLADNGIDAYSKGSTFAPVICMNLFKELIMHSDCLKELDLDDNLIGDLGGKEILEGLQQRKEFGLNSMKVSVTHRMMLPDTFSSIIKLGAGLKKKKKKKGKGKKKKK</sequence>
<dbReference type="PANTHER" id="PTHR24113">
    <property type="entry name" value="RAN GTPASE-ACTIVATING PROTEIN 1"/>
    <property type="match status" value="1"/>
</dbReference>
<gene>
    <name evidence="3" type="primary">LOC100369968</name>
</gene>
<dbReference type="RefSeq" id="XP_006819146.1">
    <property type="nucleotide sequence ID" value="XM_006819083.1"/>
</dbReference>
<evidence type="ECO:0000256" key="1">
    <source>
        <dbReference type="SAM" id="MobiDB-lite"/>
    </source>
</evidence>
<dbReference type="Pfam" id="PF13516">
    <property type="entry name" value="LRR_6"/>
    <property type="match status" value="3"/>
</dbReference>
<organism evidence="2 3">
    <name type="scientific">Saccoglossus kowalevskii</name>
    <name type="common">Acorn worm</name>
    <dbReference type="NCBI Taxonomy" id="10224"/>
    <lineage>
        <taxon>Eukaryota</taxon>
        <taxon>Metazoa</taxon>
        <taxon>Hemichordata</taxon>
        <taxon>Enteropneusta</taxon>
        <taxon>Harrimaniidae</taxon>
        <taxon>Saccoglossus</taxon>
    </lineage>
</organism>
<evidence type="ECO:0000313" key="2">
    <source>
        <dbReference type="Proteomes" id="UP000694865"/>
    </source>
</evidence>
<dbReference type="PANTHER" id="PTHR24113:SF15">
    <property type="entry name" value="NACHT DOMAIN-CONTAINING PROTEIN"/>
    <property type="match status" value="1"/>
</dbReference>
<feature type="region of interest" description="Disordered" evidence="1">
    <location>
        <begin position="260"/>
        <end position="320"/>
    </location>
</feature>